<protein>
    <submittedName>
        <fullName evidence="1">Uncharacterized protein</fullName>
    </submittedName>
</protein>
<dbReference type="AlphaFoldDB" id="A0AAW1D954"/>
<gene>
    <name evidence="1" type="ORF">O3M35_008825</name>
</gene>
<keyword evidence="2" id="KW-1185">Reference proteome</keyword>
<evidence type="ECO:0000313" key="2">
    <source>
        <dbReference type="Proteomes" id="UP001461498"/>
    </source>
</evidence>
<sequence length="82" mass="8878">MSEVGKRNCTDGIIYSCCDPGDNIEPTKYCWDTGCQLNSWSVKGCEQYGRKETGRRSCDGGIIYTCCATGGSGFGPNTVDFI</sequence>
<dbReference type="EMBL" id="JAPXFL010000005">
    <property type="protein sequence ID" value="KAK9506987.1"/>
    <property type="molecule type" value="Genomic_DNA"/>
</dbReference>
<dbReference type="Proteomes" id="UP001461498">
    <property type="component" value="Unassembled WGS sequence"/>
</dbReference>
<evidence type="ECO:0000313" key="1">
    <source>
        <dbReference type="EMBL" id="KAK9506987.1"/>
    </source>
</evidence>
<reference evidence="1 2" key="1">
    <citation type="submission" date="2022-12" db="EMBL/GenBank/DDBJ databases">
        <title>Chromosome-level genome assembly of true bugs.</title>
        <authorList>
            <person name="Ma L."/>
            <person name="Li H."/>
        </authorList>
    </citation>
    <scope>NUCLEOTIDE SEQUENCE [LARGE SCALE GENOMIC DNA]</scope>
    <source>
        <strain evidence="1">Lab_2022b</strain>
    </source>
</reference>
<comment type="caution">
    <text evidence="1">The sequence shown here is derived from an EMBL/GenBank/DDBJ whole genome shotgun (WGS) entry which is preliminary data.</text>
</comment>
<organism evidence="1 2">
    <name type="scientific">Rhynocoris fuscipes</name>
    <dbReference type="NCBI Taxonomy" id="488301"/>
    <lineage>
        <taxon>Eukaryota</taxon>
        <taxon>Metazoa</taxon>
        <taxon>Ecdysozoa</taxon>
        <taxon>Arthropoda</taxon>
        <taxon>Hexapoda</taxon>
        <taxon>Insecta</taxon>
        <taxon>Pterygota</taxon>
        <taxon>Neoptera</taxon>
        <taxon>Paraneoptera</taxon>
        <taxon>Hemiptera</taxon>
        <taxon>Heteroptera</taxon>
        <taxon>Panheteroptera</taxon>
        <taxon>Cimicomorpha</taxon>
        <taxon>Reduviidae</taxon>
        <taxon>Harpactorinae</taxon>
        <taxon>Harpactorini</taxon>
        <taxon>Rhynocoris</taxon>
    </lineage>
</organism>
<proteinExistence type="predicted"/>
<accession>A0AAW1D954</accession>
<name>A0AAW1D954_9HEMI</name>